<dbReference type="EMBL" id="MF417948">
    <property type="protein sequence ID" value="ASN72268.1"/>
    <property type="molecule type" value="Genomic_DNA"/>
</dbReference>
<organism evidence="1">
    <name type="scientific">uncultured Caudovirales phage</name>
    <dbReference type="NCBI Taxonomy" id="2100421"/>
    <lineage>
        <taxon>Viruses</taxon>
        <taxon>Duplodnaviria</taxon>
        <taxon>Heunggongvirae</taxon>
        <taxon>Uroviricota</taxon>
        <taxon>Caudoviricetes</taxon>
        <taxon>Peduoviridae</taxon>
        <taxon>Maltschvirus</taxon>
        <taxon>Maltschvirus maltsch</taxon>
    </lineage>
</organism>
<evidence type="ECO:0000313" key="1">
    <source>
        <dbReference type="EMBL" id="ASN72268.1"/>
    </source>
</evidence>
<sequence length="320" mass="32460">MGTYIVNQPGSAVATFPNNLRVGDILRFNHTGSGADGTLLTWDILNNLKVQITAVGAGGKSAMNKVGGRPARMTGDFSLQKGATLSVLIGQVNDKFTSLGYSGGGGASGMWHKVSKELLIIAGGGGGCNGGNPTNNPDYWYNGNDASLTTTGNPGGTNGNGGLSTSSEYVMGGAGWEYDGGGKVNEDMLRLPQALKSGGLGGVTKTWANGGFGGGGGGLYAGGGGGYSGGNSGGSSSPAGGGGSYNAGTNRSNRIENVYSSNGFIEVTILQTGQINFGIPLYTKIGSVVKEYDSGWVNINGTLKELDKMWTKINGTLREV</sequence>
<reference evidence="1" key="1">
    <citation type="submission" date="2017-06" db="EMBL/GenBank/DDBJ databases">
        <title>Novel phages from South African skin metaviromes.</title>
        <authorList>
            <person name="van Zyl L.J."/>
            <person name="Abrahams Y."/>
            <person name="Stander E.A."/>
            <person name="Kirby B.M."/>
            <person name="Clavaud C."/>
            <person name="Farcet C."/>
            <person name="Breton L."/>
            <person name="Trindade M.I."/>
        </authorList>
    </citation>
    <scope>NUCLEOTIDE SEQUENCE</scope>
</reference>
<accession>A0A2H4JH33</accession>
<proteinExistence type="predicted"/>
<protein>
    <submittedName>
        <fullName evidence="1">Uncharacterized protein</fullName>
    </submittedName>
</protein>
<gene>
    <name evidence="1" type="ORF">10S12_6</name>
</gene>
<name>A0A2H4JH33_9CAUD</name>